<dbReference type="Proteomes" id="UP001595912">
    <property type="component" value="Unassembled WGS sequence"/>
</dbReference>
<comment type="caution">
    <text evidence="2">The sequence shown here is derived from an EMBL/GenBank/DDBJ whole genome shotgun (WGS) entry which is preliminary data.</text>
</comment>
<keyword evidence="3" id="KW-1185">Reference proteome</keyword>
<protein>
    <submittedName>
        <fullName evidence="2">Uncharacterized protein</fullName>
    </submittedName>
</protein>
<name>A0ABV9W9V1_9ACTN</name>
<dbReference type="EMBL" id="JBHSIU010000054">
    <property type="protein sequence ID" value="MFC5004098.1"/>
    <property type="molecule type" value="Genomic_DNA"/>
</dbReference>
<proteinExistence type="predicted"/>
<evidence type="ECO:0000313" key="3">
    <source>
        <dbReference type="Proteomes" id="UP001595912"/>
    </source>
</evidence>
<evidence type="ECO:0000256" key="1">
    <source>
        <dbReference type="SAM" id="MobiDB-lite"/>
    </source>
</evidence>
<gene>
    <name evidence="2" type="ORF">ACFPIJ_40520</name>
</gene>
<sequence length="112" mass="12059">MPEIGGPVDPFNEAHELVMSVFGGMSKGERNRIKLRVRTAMSAQTKLEGRFLGGRPPYGYLLEDLGPHPNPAKAADGNGSTVWRLTRSLPWSCNASSRSSARDSACSPSPNC</sequence>
<feature type="region of interest" description="Disordered" evidence="1">
    <location>
        <begin position="93"/>
        <end position="112"/>
    </location>
</feature>
<accession>A0ABV9W9V1</accession>
<dbReference type="RefSeq" id="WP_380123745.1">
    <property type="nucleotide sequence ID" value="NZ_JBHSIU010000054.1"/>
</dbReference>
<organism evidence="2 3">
    <name type="scientific">Dactylosporangium cerinum</name>
    <dbReference type="NCBI Taxonomy" id="1434730"/>
    <lineage>
        <taxon>Bacteria</taxon>
        <taxon>Bacillati</taxon>
        <taxon>Actinomycetota</taxon>
        <taxon>Actinomycetes</taxon>
        <taxon>Micromonosporales</taxon>
        <taxon>Micromonosporaceae</taxon>
        <taxon>Dactylosporangium</taxon>
    </lineage>
</organism>
<reference evidence="3" key="1">
    <citation type="journal article" date="2019" name="Int. J. Syst. Evol. Microbiol.">
        <title>The Global Catalogue of Microorganisms (GCM) 10K type strain sequencing project: providing services to taxonomists for standard genome sequencing and annotation.</title>
        <authorList>
            <consortium name="The Broad Institute Genomics Platform"/>
            <consortium name="The Broad Institute Genome Sequencing Center for Infectious Disease"/>
            <person name="Wu L."/>
            <person name="Ma J."/>
        </authorList>
    </citation>
    <scope>NUCLEOTIDE SEQUENCE [LARGE SCALE GENOMIC DNA]</scope>
    <source>
        <strain evidence="3">CGMCC 4.7152</strain>
    </source>
</reference>
<evidence type="ECO:0000313" key="2">
    <source>
        <dbReference type="EMBL" id="MFC5004098.1"/>
    </source>
</evidence>